<evidence type="ECO:0000256" key="3">
    <source>
        <dbReference type="ARBA" id="ARBA00023224"/>
    </source>
</evidence>
<dbReference type="SMART" id="SM00304">
    <property type="entry name" value="HAMP"/>
    <property type="match status" value="2"/>
</dbReference>
<dbReference type="EMBL" id="FRCS01000005">
    <property type="protein sequence ID" value="SHN34205.1"/>
    <property type="molecule type" value="Genomic_DNA"/>
</dbReference>
<dbReference type="PROSITE" id="PS50111">
    <property type="entry name" value="CHEMOTAXIS_TRANSDUC_2"/>
    <property type="match status" value="1"/>
</dbReference>
<evidence type="ECO:0000256" key="5">
    <source>
        <dbReference type="PROSITE-ProRule" id="PRU00284"/>
    </source>
</evidence>
<dbReference type="Pfam" id="PF00015">
    <property type="entry name" value="MCPsignal"/>
    <property type="match status" value="1"/>
</dbReference>
<evidence type="ECO:0000256" key="4">
    <source>
        <dbReference type="ARBA" id="ARBA00029447"/>
    </source>
</evidence>
<sequence length="527" mass="53443">MSLRSFFGDRSVGQKLSAFGVLAVVGAVGVGIVGARGLTVAHESAERVLAAGVLTRATLQADMDHDAIRGDVLLALVDPAANLSDVRTEFTDHADELRSLVEQVRDAGVSTAVSSAADESLTAIDTYTERADAVLTAAATSRTQALALLPEFNTAFTAVEQALPEVADGVQAQADREAARVDDARRSALIAIAVTGILLALAVLAVATTLIRSVVSRLRTIEHVVLGLARGDLTRRAGLTGRDEFGRLGTELDHAVGNVAAIAAAIATSAERLSTSSSDLVSSGEQISVSASGAASAAGSVAFRAEEVSSHVQAVSAGSEQMGASIQEIAQNAARAADVASSAVRGAAGARDTVERLGSSSAQVGEVVRVITSIAEQTNLLALNATIEAARAGDLGKGFAVVAGEVKDLAQETARATDDIAQRVSAIQADTEGAVAAIAEIAEVIGQINEFQTTIAAAVEEQSATVTEMNRSVSEAATGTASIADTIRGVADTAGEISGQADGSRSSAGALAGMAAELEHLVAGFRR</sequence>
<dbReference type="STRING" id="134849.SAMN05443668_105233"/>
<dbReference type="GO" id="GO:0006935">
    <property type="term" value="P:chemotaxis"/>
    <property type="evidence" value="ECO:0007669"/>
    <property type="project" value="InterPro"/>
</dbReference>
<name>A0A1M7QRB9_9ACTN</name>
<keyword evidence="6" id="KW-0472">Membrane</keyword>
<organism evidence="9 10">
    <name type="scientific">Cryptosporangium aurantiacum</name>
    <dbReference type="NCBI Taxonomy" id="134849"/>
    <lineage>
        <taxon>Bacteria</taxon>
        <taxon>Bacillati</taxon>
        <taxon>Actinomycetota</taxon>
        <taxon>Actinomycetes</taxon>
        <taxon>Cryptosporangiales</taxon>
        <taxon>Cryptosporangiaceae</taxon>
        <taxon>Cryptosporangium</taxon>
    </lineage>
</organism>
<evidence type="ECO:0000259" key="8">
    <source>
        <dbReference type="PROSITE" id="PS50885"/>
    </source>
</evidence>
<proteinExistence type="inferred from homology"/>
<evidence type="ECO:0000313" key="9">
    <source>
        <dbReference type="EMBL" id="SHN34205.1"/>
    </source>
</evidence>
<keyword evidence="3 5" id="KW-0807">Transducer</keyword>
<dbReference type="PROSITE" id="PS50885">
    <property type="entry name" value="HAMP"/>
    <property type="match status" value="1"/>
</dbReference>
<keyword evidence="2 6" id="KW-1133">Transmembrane helix</keyword>
<dbReference type="RefSeq" id="WP_073258832.1">
    <property type="nucleotide sequence ID" value="NZ_FRCS01000005.1"/>
</dbReference>
<feature type="transmembrane region" description="Helical" evidence="6">
    <location>
        <begin position="188"/>
        <end position="211"/>
    </location>
</feature>
<dbReference type="GO" id="GO:0007165">
    <property type="term" value="P:signal transduction"/>
    <property type="evidence" value="ECO:0007669"/>
    <property type="project" value="UniProtKB-KW"/>
</dbReference>
<dbReference type="InterPro" id="IPR004090">
    <property type="entry name" value="Chemotax_Me-accpt_rcpt"/>
</dbReference>
<dbReference type="InterPro" id="IPR004089">
    <property type="entry name" value="MCPsignal_dom"/>
</dbReference>
<evidence type="ECO:0000256" key="1">
    <source>
        <dbReference type="ARBA" id="ARBA00022692"/>
    </source>
</evidence>
<dbReference type="Pfam" id="PF00672">
    <property type="entry name" value="HAMP"/>
    <property type="match status" value="1"/>
</dbReference>
<feature type="domain" description="Methyl-accepting transducer" evidence="7">
    <location>
        <begin position="269"/>
        <end position="498"/>
    </location>
</feature>
<dbReference type="Gene3D" id="1.10.287.950">
    <property type="entry name" value="Methyl-accepting chemotaxis protein"/>
    <property type="match status" value="1"/>
</dbReference>
<evidence type="ECO:0000256" key="2">
    <source>
        <dbReference type="ARBA" id="ARBA00022989"/>
    </source>
</evidence>
<dbReference type="SUPFAM" id="SSF58104">
    <property type="entry name" value="Methyl-accepting chemotaxis protein (MCP) signaling domain"/>
    <property type="match status" value="1"/>
</dbReference>
<dbReference type="PRINTS" id="PR00260">
    <property type="entry name" value="CHEMTRNSDUCR"/>
</dbReference>
<feature type="transmembrane region" description="Helical" evidence="6">
    <location>
        <begin position="16"/>
        <end position="38"/>
    </location>
</feature>
<dbReference type="OrthoDB" id="1115140at2"/>
<evidence type="ECO:0000259" key="7">
    <source>
        <dbReference type="PROSITE" id="PS50111"/>
    </source>
</evidence>
<dbReference type="AlphaFoldDB" id="A0A1M7QRB9"/>
<dbReference type="PANTHER" id="PTHR32089:SF112">
    <property type="entry name" value="LYSOZYME-LIKE PROTEIN-RELATED"/>
    <property type="match status" value="1"/>
</dbReference>
<accession>A0A1M7QRB9</accession>
<feature type="domain" description="HAMP" evidence="8">
    <location>
        <begin position="212"/>
        <end position="264"/>
    </location>
</feature>
<protein>
    <submittedName>
        <fullName evidence="9">Methyl-accepting chemotaxis protein</fullName>
    </submittedName>
</protein>
<dbReference type="GO" id="GO:0004888">
    <property type="term" value="F:transmembrane signaling receptor activity"/>
    <property type="evidence" value="ECO:0007669"/>
    <property type="project" value="InterPro"/>
</dbReference>
<dbReference type="InterPro" id="IPR003660">
    <property type="entry name" value="HAMP_dom"/>
</dbReference>
<dbReference type="GO" id="GO:0016020">
    <property type="term" value="C:membrane"/>
    <property type="evidence" value="ECO:0007669"/>
    <property type="project" value="InterPro"/>
</dbReference>
<keyword evidence="1 6" id="KW-0812">Transmembrane</keyword>
<dbReference type="Proteomes" id="UP000184440">
    <property type="component" value="Unassembled WGS sequence"/>
</dbReference>
<evidence type="ECO:0000313" key="10">
    <source>
        <dbReference type="Proteomes" id="UP000184440"/>
    </source>
</evidence>
<dbReference type="SMART" id="SM00283">
    <property type="entry name" value="MA"/>
    <property type="match status" value="1"/>
</dbReference>
<dbReference type="PANTHER" id="PTHR32089">
    <property type="entry name" value="METHYL-ACCEPTING CHEMOTAXIS PROTEIN MCPB"/>
    <property type="match status" value="1"/>
</dbReference>
<evidence type="ECO:0000256" key="6">
    <source>
        <dbReference type="SAM" id="Phobius"/>
    </source>
</evidence>
<reference evidence="9 10" key="1">
    <citation type="submission" date="2016-11" db="EMBL/GenBank/DDBJ databases">
        <authorList>
            <person name="Jaros S."/>
            <person name="Januszkiewicz K."/>
            <person name="Wedrychowicz H."/>
        </authorList>
    </citation>
    <scope>NUCLEOTIDE SEQUENCE [LARGE SCALE GENOMIC DNA]</scope>
    <source>
        <strain evidence="9 10">DSM 46144</strain>
    </source>
</reference>
<keyword evidence="10" id="KW-1185">Reference proteome</keyword>
<comment type="similarity">
    <text evidence="4">Belongs to the methyl-accepting chemotaxis (MCP) protein family.</text>
</comment>
<gene>
    <name evidence="9" type="ORF">SAMN05443668_105233</name>
</gene>